<dbReference type="EMBL" id="RBVX01000028">
    <property type="protein sequence ID" value="RSL31137.1"/>
    <property type="molecule type" value="Genomic_DNA"/>
</dbReference>
<evidence type="ECO:0000259" key="4">
    <source>
        <dbReference type="PROSITE" id="PS51786"/>
    </source>
</evidence>
<dbReference type="Pfam" id="PF05362">
    <property type="entry name" value="Lon_C"/>
    <property type="match status" value="1"/>
</dbReference>
<keyword evidence="2" id="KW-1133">Transmembrane helix</keyword>
<dbReference type="Pfam" id="PF13180">
    <property type="entry name" value="PDZ_2"/>
    <property type="match status" value="1"/>
</dbReference>
<feature type="domain" description="Lon proteolytic" evidence="4">
    <location>
        <begin position="238"/>
        <end position="345"/>
    </location>
</feature>
<dbReference type="Proteomes" id="UP000275076">
    <property type="component" value="Unassembled WGS sequence"/>
</dbReference>
<keyword evidence="1" id="KW-0645">Protease</keyword>
<dbReference type="Gene3D" id="3.30.230.10">
    <property type="match status" value="1"/>
</dbReference>
<gene>
    <name evidence="5" type="ORF">D7Z54_22770</name>
</gene>
<dbReference type="InterPro" id="IPR014721">
    <property type="entry name" value="Ribsml_uS5_D2-typ_fold_subgr"/>
</dbReference>
<keyword evidence="2" id="KW-0812">Transmembrane</keyword>
<feature type="domain" description="PDZ" evidence="3">
    <location>
        <begin position="134"/>
        <end position="191"/>
    </location>
</feature>
<dbReference type="PANTHER" id="PTHR10046">
    <property type="entry name" value="ATP DEPENDENT LON PROTEASE FAMILY MEMBER"/>
    <property type="match status" value="1"/>
</dbReference>
<dbReference type="GO" id="GO:0004252">
    <property type="term" value="F:serine-type endopeptidase activity"/>
    <property type="evidence" value="ECO:0007669"/>
    <property type="project" value="UniProtKB-UniRule"/>
</dbReference>
<dbReference type="Gene3D" id="2.30.42.10">
    <property type="match status" value="1"/>
</dbReference>
<sequence length="350" mass="38932">MKHRKKTTISRSWIILIVLILILAINQIPLPYYYSQPGEASGLAEMIAVEEGYEEQGEFYLTTIRQRKANIPLYVWAQLSSFRDLTPEENFLREGETDEEYFHRQDMLMDSSQQSAKIAAYKAADRDFEVRYNGIRVTQVIEGMDAEKHLQENDRITGINGDSVNTLEEMNASLENKDVGTEVEITVKRDEQTITENVEIDTFPEELDSSGRAGLGLLYPYTDREVTFDPNVEIKSGSIGGPSAGFMFSMEIYNQLTKDDLTSGLDVAGTGTIDDEGNVGRIGGIAKKIVAADSSNVDVFFAPDDDAASPSNYEEAVEAGDEIDTSMEIVPVKHITDAITYLNEKQDSSS</sequence>
<keyword evidence="1" id="KW-0378">Hydrolase</keyword>
<dbReference type="GO" id="GO:0005524">
    <property type="term" value="F:ATP binding"/>
    <property type="evidence" value="ECO:0007669"/>
    <property type="project" value="InterPro"/>
</dbReference>
<keyword evidence="2" id="KW-0472">Membrane</keyword>
<dbReference type="NCBIfam" id="NF041438">
    <property type="entry name" value="SepM_fam_S16"/>
    <property type="match status" value="1"/>
</dbReference>
<dbReference type="PROSITE" id="PS50106">
    <property type="entry name" value="PDZ"/>
    <property type="match status" value="1"/>
</dbReference>
<dbReference type="PROSITE" id="PS51786">
    <property type="entry name" value="LON_PROTEOLYTIC"/>
    <property type="match status" value="1"/>
</dbReference>
<dbReference type="InterPro" id="IPR020568">
    <property type="entry name" value="Ribosomal_Su5_D2-typ_SF"/>
</dbReference>
<evidence type="ECO:0000313" key="5">
    <source>
        <dbReference type="EMBL" id="RSL31137.1"/>
    </source>
</evidence>
<reference evidence="5 6" key="1">
    <citation type="submission" date="2018-10" db="EMBL/GenBank/DDBJ databases">
        <title>Draft genome sequence of Bacillus salarius IM0101, isolated from a hypersaline soil in Inner Mongolia, China.</title>
        <authorList>
            <person name="Yamprayoonswat W."/>
            <person name="Boonvisut S."/>
            <person name="Jumpathong W."/>
            <person name="Sittihan S."/>
            <person name="Ruangsuj P."/>
            <person name="Wanthongcharoen S."/>
            <person name="Thongpramul N."/>
            <person name="Pimmason S."/>
            <person name="Yu B."/>
            <person name="Yasawong M."/>
        </authorList>
    </citation>
    <scope>NUCLEOTIDE SEQUENCE [LARGE SCALE GENOMIC DNA]</scope>
    <source>
        <strain evidence="5 6">IM0101</strain>
    </source>
</reference>
<comment type="similarity">
    <text evidence="1">Belongs to the peptidase S16 family.</text>
</comment>
<dbReference type="InterPro" id="IPR036034">
    <property type="entry name" value="PDZ_sf"/>
</dbReference>
<comment type="catalytic activity">
    <reaction evidence="1">
        <text>Hydrolysis of proteins in presence of ATP.</text>
        <dbReference type="EC" id="3.4.21.53"/>
    </reaction>
</comment>
<feature type="active site" evidence="1">
    <location>
        <position position="243"/>
    </location>
</feature>
<keyword evidence="6" id="KW-1185">Reference proteome</keyword>
<protein>
    <recommendedName>
        <fullName evidence="1">endopeptidase La</fullName>
        <ecNumber evidence="1">3.4.21.53</ecNumber>
    </recommendedName>
</protein>
<dbReference type="SMART" id="SM00228">
    <property type="entry name" value="PDZ"/>
    <property type="match status" value="1"/>
</dbReference>
<dbReference type="GO" id="GO:0004176">
    <property type="term" value="F:ATP-dependent peptidase activity"/>
    <property type="evidence" value="ECO:0007669"/>
    <property type="project" value="UniProtKB-UniRule"/>
</dbReference>
<evidence type="ECO:0000313" key="6">
    <source>
        <dbReference type="Proteomes" id="UP000275076"/>
    </source>
</evidence>
<evidence type="ECO:0000256" key="2">
    <source>
        <dbReference type="SAM" id="Phobius"/>
    </source>
</evidence>
<dbReference type="EC" id="3.4.21.53" evidence="1"/>
<keyword evidence="1" id="KW-0720">Serine protease</keyword>
<dbReference type="InterPro" id="IPR027065">
    <property type="entry name" value="Lon_Prtase"/>
</dbReference>
<dbReference type="SUPFAM" id="SSF50156">
    <property type="entry name" value="PDZ domain-like"/>
    <property type="match status" value="1"/>
</dbReference>
<feature type="transmembrane region" description="Helical" evidence="2">
    <location>
        <begin position="12"/>
        <end position="34"/>
    </location>
</feature>
<dbReference type="InterPro" id="IPR008269">
    <property type="entry name" value="Lon_proteolytic"/>
</dbReference>
<dbReference type="AlphaFoldDB" id="A0A3R9WQ06"/>
<accession>A0A3R9WQ06</accession>
<proteinExistence type="inferred from homology"/>
<feature type="active site" evidence="1">
    <location>
        <position position="288"/>
    </location>
</feature>
<dbReference type="GO" id="GO:0006508">
    <property type="term" value="P:proteolysis"/>
    <property type="evidence" value="ECO:0007669"/>
    <property type="project" value="UniProtKB-KW"/>
</dbReference>
<dbReference type="GO" id="GO:0030163">
    <property type="term" value="P:protein catabolic process"/>
    <property type="evidence" value="ECO:0007669"/>
    <property type="project" value="InterPro"/>
</dbReference>
<comment type="caution">
    <text evidence="5">The sequence shown here is derived from an EMBL/GenBank/DDBJ whole genome shotgun (WGS) entry which is preliminary data.</text>
</comment>
<dbReference type="OrthoDB" id="2356897at2"/>
<dbReference type="RefSeq" id="WP_125559350.1">
    <property type="nucleotide sequence ID" value="NZ_RBVX01000028.1"/>
</dbReference>
<evidence type="ECO:0000259" key="3">
    <source>
        <dbReference type="PROSITE" id="PS50106"/>
    </source>
</evidence>
<dbReference type="InterPro" id="IPR001478">
    <property type="entry name" value="PDZ"/>
</dbReference>
<organism evidence="5 6">
    <name type="scientific">Salibacterium salarium</name>
    <dbReference type="NCBI Taxonomy" id="284579"/>
    <lineage>
        <taxon>Bacteria</taxon>
        <taxon>Bacillati</taxon>
        <taxon>Bacillota</taxon>
        <taxon>Bacilli</taxon>
        <taxon>Bacillales</taxon>
        <taxon>Bacillaceae</taxon>
    </lineage>
</organism>
<dbReference type="SUPFAM" id="SSF54211">
    <property type="entry name" value="Ribosomal protein S5 domain 2-like"/>
    <property type="match status" value="1"/>
</dbReference>
<evidence type="ECO:0000256" key="1">
    <source>
        <dbReference type="PROSITE-ProRule" id="PRU01122"/>
    </source>
</evidence>
<name>A0A3R9WQ06_9BACI</name>